<comment type="caution">
    <text evidence="1">The sequence shown here is derived from an EMBL/GenBank/DDBJ whole genome shotgun (WGS) entry which is preliminary data.</text>
</comment>
<accession>A0ABQ5KHS3</accession>
<dbReference type="EMBL" id="BQXS01002424">
    <property type="protein sequence ID" value="GKT32067.1"/>
    <property type="molecule type" value="Genomic_DNA"/>
</dbReference>
<evidence type="ECO:0000313" key="1">
    <source>
        <dbReference type="EMBL" id="GKT32067.1"/>
    </source>
</evidence>
<name>A0ABQ5KHS3_9EUKA</name>
<organism evidence="1 2">
    <name type="scientific">Aduncisulcus paluster</name>
    <dbReference type="NCBI Taxonomy" id="2918883"/>
    <lineage>
        <taxon>Eukaryota</taxon>
        <taxon>Metamonada</taxon>
        <taxon>Carpediemonas-like organisms</taxon>
        <taxon>Aduncisulcus</taxon>
    </lineage>
</organism>
<evidence type="ECO:0000313" key="2">
    <source>
        <dbReference type="Proteomes" id="UP001057375"/>
    </source>
</evidence>
<proteinExistence type="predicted"/>
<protein>
    <submittedName>
        <fullName evidence="1">Uncharacterized protein</fullName>
    </submittedName>
</protein>
<feature type="non-terminal residue" evidence="1">
    <location>
        <position position="1"/>
    </location>
</feature>
<keyword evidence="2" id="KW-1185">Reference proteome</keyword>
<reference evidence="1" key="1">
    <citation type="submission" date="2022-03" db="EMBL/GenBank/DDBJ databases">
        <title>Draft genome sequence of Aduncisulcus paluster, a free-living microaerophilic Fornicata.</title>
        <authorList>
            <person name="Yuyama I."/>
            <person name="Kume K."/>
            <person name="Tamura T."/>
            <person name="Inagaki Y."/>
            <person name="Hashimoto T."/>
        </authorList>
    </citation>
    <scope>NUCLEOTIDE SEQUENCE</scope>
    <source>
        <strain evidence="1">NY0171</strain>
    </source>
</reference>
<dbReference type="Proteomes" id="UP001057375">
    <property type="component" value="Unassembled WGS sequence"/>
</dbReference>
<sequence>SEAQYIIPNGKEEEDISFSFCGTSVTDCDHGQCYLRGCTMKGADIVLKTTTGEKFNIEVKILKDISHEKVCKGGDLFICYSTHKKIAKEMKKKTKHEYCCLYIPFPRGSFK</sequence>
<gene>
    <name evidence="1" type="ORF">ADUPG1_002192</name>
</gene>